<keyword evidence="5" id="KW-1185">Reference proteome</keyword>
<dbReference type="PANTHER" id="PTHR47655">
    <property type="entry name" value="QUINIC ACID UTILIZATION ACTIVATOR"/>
    <property type="match status" value="1"/>
</dbReference>
<evidence type="ECO:0000256" key="2">
    <source>
        <dbReference type="ARBA" id="ARBA00023242"/>
    </source>
</evidence>
<evidence type="ECO:0000313" key="5">
    <source>
        <dbReference type="Proteomes" id="UP001497600"/>
    </source>
</evidence>
<dbReference type="Pfam" id="PF04082">
    <property type="entry name" value="Fungal_trans"/>
    <property type="match status" value="1"/>
</dbReference>
<dbReference type="SMART" id="SM00066">
    <property type="entry name" value="GAL4"/>
    <property type="match status" value="1"/>
</dbReference>
<name>A0ABP0EBA0_9ASCO</name>
<dbReference type="Pfam" id="PF00172">
    <property type="entry name" value="Zn_clus"/>
    <property type="match status" value="1"/>
</dbReference>
<proteinExistence type="predicted"/>
<organism evidence="4 5">
    <name type="scientific">[Candida] anglica</name>
    <dbReference type="NCBI Taxonomy" id="148631"/>
    <lineage>
        <taxon>Eukaryota</taxon>
        <taxon>Fungi</taxon>
        <taxon>Dikarya</taxon>
        <taxon>Ascomycota</taxon>
        <taxon>Saccharomycotina</taxon>
        <taxon>Pichiomycetes</taxon>
        <taxon>Debaryomycetaceae</taxon>
        <taxon>Kurtzmaniella</taxon>
    </lineage>
</organism>
<evidence type="ECO:0000256" key="1">
    <source>
        <dbReference type="ARBA" id="ARBA00022723"/>
    </source>
</evidence>
<keyword evidence="1" id="KW-0479">Metal-binding</keyword>
<dbReference type="EMBL" id="OZ004256">
    <property type="protein sequence ID" value="CAK7904754.1"/>
    <property type="molecule type" value="Genomic_DNA"/>
</dbReference>
<protein>
    <recommendedName>
        <fullName evidence="3">Zn(2)-C6 fungal-type domain-containing protein</fullName>
    </recommendedName>
</protein>
<dbReference type="SUPFAM" id="SSF57701">
    <property type="entry name" value="Zn2/Cys6 DNA-binding domain"/>
    <property type="match status" value="1"/>
</dbReference>
<dbReference type="PANTHER" id="PTHR47655:SF2">
    <property type="entry name" value="QUINIC ACID UTILIZATION ACTIVATOR"/>
    <property type="match status" value="1"/>
</dbReference>
<dbReference type="PROSITE" id="PS00463">
    <property type="entry name" value="ZN2_CY6_FUNGAL_1"/>
    <property type="match status" value="1"/>
</dbReference>
<dbReference type="InterPro" id="IPR036864">
    <property type="entry name" value="Zn2-C6_fun-type_DNA-bd_sf"/>
</dbReference>
<dbReference type="PROSITE" id="PS50048">
    <property type="entry name" value="ZN2_CY6_FUNGAL_2"/>
    <property type="match status" value="1"/>
</dbReference>
<dbReference type="InterPro" id="IPR007219">
    <property type="entry name" value="XnlR_reg_dom"/>
</dbReference>
<sequence length="979" mass="110163">MSSQKPKKNSRVKQACDFCRSRKAKCDGKEPVCSACVSNPGGCTYTNSHKRRGLPSGYTHDLERKVLVFQAVFADILCDGNEIAKFLKGKLENCLLPNSKDNIITRFGMLQTKWDQTESSKLVDMFVIQNSSVIQTAKKSTKGLTPHEALEGYKSSLEAITPPKHVEHPQRPLKQENTTHVDIPTNGGANIPMNNSMIPMSNSQLVTNTPGTLSSTTNVAPGTSTNKSTGIVSTSGNVSATSQAFNSLLSNPLFNVSNGSLVQDYNLLNDPSFFLKDDIFQFITDELDTAKDNWEPIALQYHGVSSLISGFTSRSIQQYNNTLTFSSKKPFRVGSIFNISSSAITAAIENTIKLPLEIFEFPEDIKTLVDRYFVIYHPWFPMLNRLSIMRQVQHLQSLRMNSSSSPTFQASDCNLIALVWAIMALGKMGSSPQDTSSTVCASFAKNCIKALENSPTSTIETIQTMVILGLFYYQSGDWDYSWVLISSGTRMAIDVRLMSRAVSDEQLNNPTSSQKFDSASLNNINRERTWSCIYMLNTLLSSRMGRSPLVRAMDWPIPKVSEDGWEEWEAWNSYHSPNVLKLDCGRCLSTFNQLIKVVSIWNLALTSTIDMSEHTLVDDQDETEIYKIPRPESKARKLGHNTHTLAYFQKRLSDWLKDLPDYCLLEHYSDMSKVPPFVAFLHLAYATTWCILAVRLSELRKSLSNSVKEQVIEIRDQQYSMAILLIKRIITKASFNNLKDYPFMDYFLILGFSFPKMMKFEGVDTTTHIRDFKKLLTHGSTLTVPCMIALNVYNIMIDDDSGVVTSTSNKKRRLEIDFKESELKNQKLSRTYKRTNPQSTAGFSQSSSISSPMSITYGGSANSSSVNTPFNLLSKGGSPMHTFEYRRNLDTFMIDLNPKCLPRRQQQFQQNLGYLFSNEVKIENQDSFDIPQSHMGGGEILAQNLVIPSRMQPIPQVFPKNNAYVTKAMTGQHNQFQHQ</sequence>
<dbReference type="CDD" id="cd00067">
    <property type="entry name" value="GAL4"/>
    <property type="match status" value="1"/>
</dbReference>
<keyword evidence="2" id="KW-0539">Nucleus</keyword>
<dbReference type="InterPro" id="IPR001138">
    <property type="entry name" value="Zn2Cys6_DnaBD"/>
</dbReference>
<dbReference type="Proteomes" id="UP001497600">
    <property type="component" value="Chromosome D"/>
</dbReference>
<evidence type="ECO:0000313" key="4">
    <source>
        <dbReference type="EMBL" id="CAK7904754.1"/>
    </source>
</evidence>
<feature type="domain" description="Zn(2)-C6 fungal-type" evidence="3">
    <location>
        <begin position="15"/>
        <end position="45"/>
    </location>
</feature>
<dbReference type="Gene3D" id="4.10.240.10">
    <property type="entry name" value="Zn(2)-C6 fungal-type DNA-binding domain"/>
    <property type="match status" value="1"/>
</dbReference>
<reference evidence="4 5" key="1">
    <citation type="submission" date="2024-01" db="EMBL/GenBank/DDBJ databases">
        <authorList>
            <consortium name="Genoscope - CEA"/>
            <person name="William W."/>
        </authorList>
    </citation>
    <scope>NUCLEOTIDE SEQUENCE [LARGE SCALE GENOMIC DNA]</scope>
    <source>
        <strain evidence="4 5">29B2s-10</strain>
    </source>
</reference>
<dbReference type="CDD" id="cd12148">
    <property type="entry name" value="fungal_TF_MHR"/>
    <property type="match status" value="1"/>
</dbReference>
<dbReference type="SMART" id="SM00906">
    <property type="entry name" value="Fungal_trans"/>
    <property type="match status" value="1"/>
</dbReference>
<gene>
    <name evidence="4" type="ORF">CAAN4_D10902</name>
</gene>
<accession>A0ABP0EBA0</accession>
<evidence type="ECO:0000259" key="3">
    <source>
        <dbReference type="PROSITE" id="PS50048"/>
    </source>
</evidence>
<dbReference type="InterPro" id="IPR052783">
    <property type="entry name" value="Metabolic/Drug-Res_Regulator"/>
</dbReference>